<keyword evidence="7" id="KW-1185">Reference proteome</keyword>
<evidence type="ECO:0000313" key="6">
    <source>
        <dbReference type="EMBL" id="WPH01426.1"/>
    </source>
</evidence>
<dbReference type="InterPro" id="IPR036264">
    <property type="entry name" value="Bact_exopeptidase_dim_dom"/>
</dbReference>
<gene>
    <name evidence="6" type="ORF">R9X50_00427200</name>
</gene>
<dbReference type="InterPro" id="IPR017439">
    <property type="entry name" value="Amidohydrolase"/>
</dbReference>
<evidence type="ECO:0000256" key="3">
    <source>
        <dbReference type="ARBA" id="ARBA00022801"/>
    </source>
</evidence>
<dbReference type="PANTHER" id="PTHR11014">
    <property type="entry name" value="PEPTIDASE M20 FAMILY MEMBER"/>
    <property type="match status" value="1"/>
</dbReference>
<feature type="binding site" evidence="4">
    <location>
        <position position="119"/>
    </location>
    <ligand>
        <name>Mn(2+)</name>
        <dbReference type="ChEBI" id="CHEBI:29035"/>
        <label>2</label>
    </ligand>
</feature>
<dbReference type="SUPFAM" id="SSF55031">
    <property type="entry name" value="Bacterial exopeptidase dimerisation domain"/>
    <property type="match status" value="1"/>
</dbReference>
<evidence type="ECO:0000256" key="2">
    <source>
        <dbReference type="ARBA" id="ARBA00006247"/>
    </source>
</evidence>
<name>A0AAQ3RA25_9PEZI</name>
<dbReference type="Pfam" id="PF01546">
    <property type="entry name" value="Peptidase_M20"/>
    <property type="match status" value="1"/>
</dbReference>
<feature type="domain" description="Peptidase M20 dimerisation" evidence="5">
    <location>
        <begin position="205"/>
        <end position="300"/>
    </location>
</feature>
<organism evidence="6 7">
    <name type="scientific">Acrodontium crateriforme</name>
    <dbReference type="NCBI Taxonomy" id="150365"/>
    <lineage>
        <taxon>Eukaryota</taxon>
        <taxon>Fungi</taxon>
        <taxon>Dikarya</taxon>
        <taxon>Ascomycota</taxon>
        <taxon>Pezizomycotina</taxon>
        <taxon>Dothideomycetes</taxon>
        <taxon>Dothideomycetidae</taxon>
        <taxon>Mycosphaerellales</taxon>
        <taxon>Teratosphaeriaceae</taxon>
        <taxon>Acrodontium</taxon>
    </lineage>
</organism>
<dbReference type="Pfam" id="PF07687">
    <property type="entry name" value="M20_dimer"/>
    <property type="match status" value="1"/>
</dbReference>
<comment type="similarity">
    <text evidence="1">Belongs to the peptidase M20 family.</text>
</comment>
<feature type="binding site" evidence="4">
    <location>
        <position position="153"/>
    </location>
    <ligand>
        <name>Mn(2+)</name>
        <dbReference type="ChEBI" id="CHEBI:29035"/>
        <label>2</label>
    </ligand>
</feature>
<comment type="cofactor">
    <cofactor evidence="4">
        <name>Mn(2+)</name>
        <dbReference type="ChEBI" id="CHEBI:29035"/>
    </cofactor>
    <text evidence="4">The Mn(2+) ion enhances activity.</text>
</comment>
<dbReference type="InterPro" id="IPR002933">
    <property type="entry name" value="Peptidase_M20"/>
</dbReference>
<dbReference type="GO" id="GO:0046872">
    <property type="term" value="F:metal ion binding"/>
    <property type="evidence" value="ECO:0007669"/>
    <property type="project" value="UniProtKB-KW"/>
</dbReference>
<keyword evidence="4" id="KW-0479">Metal-binding</keyword>
<sequence length="430" mass="46817">MAAIISELVNKYRPDLTPYEELYKHFHANPELSKQEHETAAAIIAYLRENVSFDFDIRPNIGGTGIAALLHNGPGPTILLRADFDGLPVEERTGLPYASKKRQKDVEGIEKPVMHACGHDMHITCLLAAASLLVSARDHWSGTLLLAFQPAEERGTGAQAMIDDGMYDPKRHNVPIPDVCLGGHVMPLRAGVVGTRRGLVATSADSMRVTLHGRGGHASMPNRLIDPVVMAASTIMKLQTIVSREIDPADHAVVTVASVQAGDAENVVVDDAYLAVDVRAMKQEIREQVNASVRRIIEAESMAARAVKPPTIVATRSFPLTINDDAVTMLLEETFTKHFGSSPQSYTSEIPKLGGSEDFSILGTAVDRPTSFFMYGGTPHELYDRCEKEGTLNEGIPINHSDRFAPQIHPTMQTGIDAYAVGALTWLLKK</sequence>
<dbReference type="Gene3D" id="3.30.70.360">
    <property type="match status" value="1"/>
</dbReference>
<dbReference type="FunFam" id="3.30.70.360:FF:000001">
    <property type="entry name" value="N-acetyldiaminopimelate deacetylase"/>
    <property type="match status" value="1"/>
</dbReference>
<keyword evidence="3" id="KW-0378">Hydrolase</keyword>
<dbReference type="GO" id="GO:0016787">
    <property type="term" value="F:hydrolase activity"/>
    <property type="evidence" value="ECO:0007669"/>
    <property type="project" value="UniProtKB-KW"/>
</dbReference>
<dbReference type="PIRSF" id="PIRSF005962">
    <property type="entry name" value="Pept_M20D_amidohydro"/>
    <property type="match status" value="1"/>
</dbReference>
<dbReference type="NCBIfam" id="TIGR01891">
    <property type="entry name" value="amidohydrolases"/>
    <property type="match status" value="1"/>
</dbReference>
<dbReference type="Gene3D" id="3.40.630.10">
    <property type="entry name" value="Zn peptidases"/>
    <property type="match status" value="1"/>
</dbReference>
<comment type="similarity">
    <text evidence="2">Belongs to the peptidase M20A family.</text>
</comment>
<evidence type="ECO:0000313" key="7">
    <source>
        <dbReference type="Proteomes" id="UP001303373"/>
    </source>
</evidence>
<accession>A0AAQ3RA25</accession>
<feature type="binding site" evidence="4">
    <location>
        <position position="117"/>
    </location>
    <ligand>
        <name>Mn(2+)</name>
        <dbReference type="ChEBI" id="CHEBI:29035"/>
        <label>2</label>
    </ligand>
</feature>
<dbReference type="PANTHER" id="PTHR11014:SF63">
    <property type="entry name" value="METALLOPEPTIDASE, PUTATIVE (AFU_ORTHOLOGUE AFUA_6G09600)-RELATED"/>
    <property type="match status" value="1"/>
</dbReference>
<feature type="binding site" evidence="4">
    <location>
        <position position="184"/>
    </location>
    <ligand>
        <name>Mn(2+)</name>
        <dbReference type="ChEBI" id="CHEBI:29035"/>
        <label>2</label>
    </ligand>
</feature>
<evidence type="ECO:0000256" key="1">
    <source>
        <dbReference type="ARBA" id="ARBA00006153"/>
    </source>
</evidence>
<evidence type="ECO:0000256" key="4">
    <source>
        <dbReference type="PIRSR" id="PIRSR005962-1"/>
    </source>
</evidence>
<dbReference type="Proteomes" id="UP001303373">
    <property type="component" value="Chromosome 6"/>
</dbReference>
<evidence type="ECO:0000259" key="5">
    <source>
        <dbReference type="Pfam" id="PF07687"/>
    </source>
</evidence>
<dbReference type="SUPFAM" id="SSF53187">
    <property type="entry name" value="Zn-dependent exopeptidases"/>
    <property type="match status" value="1"/>
</dbReference>
<proteinExistence type="inferred from homology"/>
<dbReference type="AlphaFoldDB" id="A0AAQ3RA25"/>
<dbReference type="EMBL" id="CP138585">
    <property type="protein sequence ID" value="WPH01426.1"/>
    <property type="molecule type" value="Genomic_DNA"/>
</dbReference>
<reference evidence="6 7" key="1">
    <citation type="submission" date="2023-11" db="EMBL/GenBank/DDBJ databases">
        <title>An acidophilic fungus is an integral part of prey digestion in a carnivorous sundew plant.</title>
        <authorList>
            <person name="Tsai I.J."/>
        </authorList>
    </citation>
    <scope>NUCLEOTIDE SEQUENCE [LARGE SCALE GENOMIC DNA]</scope>
    <source>
        <strain evidence="6">169a</strain>
    </source>
</reference>
<protein>
    <recommendedName>
        <fullName evidence="5">Peptidase M20 dimerisation domain-containing protein</fullName>
    </recommendedName>
</protein>
<dbReference type="InterPro" id="IPR011650">
    <property type="entry name" value="Peptidase_M20_dimer"/>
</dbReference>
<keyword evidence="4" id="KW-0464">Manganese</keyword>